<comment type="caution">
    <text evidence="2">The sequence shown here is derived from an EMBL/GenBank/DDBJ whole genome shotgun (WGS) entry which is preliminary data.</text>
</comment>
<feature type="chain" id="PRO_5020920244" evidence="1">
    <location>
        <begin position="23"/>
        <end position="88"/>
    </location>
</feature>
<protein>
    <submittedName>
        <fullName evidence="2">Uncharacterized protein</fullName>
    </submittedName>
</protein>
<organism evidence="2 3">
    <name type="scientific">Steinernema carpocapsae</name>
    <name type="common">Entomopathogenic nematode</name>
    <dbReference type="NCBI Taxonomy" id="34508"/>
    <lineage>
        <taxon>Eukaryota</taxon>
        <taxon>Metazoa</taxon>
        <taxon>Ecdysozoa</taxon>
        <taxon>Nematoda</taxon>
        <taxon>Chromadorea</taxon>
        <taxon>Rhabditida</taxon>
        <taxon>Tylenchina</taxon>
        <taxon>Panagrolaimomorpha</taxon>
        <taxon>Strongyloidoidea</taxon>
        <taxon>Steinernematidae</taxon>
        <taxon>Steinernema</taxon>
    </lineage>
</organism>
<dbReference type="AlphaFoldDB" id="A0A4U5NUC5"/>
<reference evidence="2 3" key="1">
    <citation type="journal article" date="2015" name="Genome Biol.">
        <title>Comparative genomics of Steinernema reveals deeply conserved gene regulatory networks.</title>
        <authorList>
            <person name="Dillman A.R."/>
            <person name="Macchietto M."/>
            <person name="Porter C.F."/>
            <person name="Rogers A."/>
            <person name="Williams B."/>
            <person name="Antoshechkin I."/>
            <person name="Lee M.M."/>
            <person name="Goodwin Z."/>
            <person name="Lu X."/>
            <person name="Lewis E.E."/>
            <person name="Goodrich-Blair H."/>
            <person name="Stock S.P."/>
            <person name="Adams B.J."/>
            <person name="Sternberg P.W."/>
            <person name="Mortazavi A."/>
        </authorList>
    </citation>
    <scope>NUCLEOTIDE SEQUENCE [LARGE SCALE GENOMIC DNA]</scope>
    <source>
        <strain evidence="2 3">ALL</strain>
    </source>
</reference>
<gene>
    <name evidence="2" type="ORF">L596_011427</name>
</gene>
<sequence length="88" mass="9966">MLSLISLAILAIFLSLLPFGSGRFWTTVNRKLDRDRLDNPDSRITLPKPAFMVTSILERLVGIGYVTPATSISSNMNGRRWQKLGWSW</sequence>
<proteinExistence type="predicted"/>
<reference evidence="2 3" key="2">
    <citation type="journal article" date="2019" name="G3 (Bethesda)">
        <title>Hybrid Assembly of the Genome of the Entomopathogenic Nematode Steinernema carpocapsae Identifies the X-Chromosome.</title>
        <authorList>
            <person name="Serra L."/>
            <person name="Macchietto M."/>
            <person name="Macias-Munoz A."/>
            <person name="McGill C.J."/>
            <person name="Rodriguez I.M."/>
            <person name="Rodriguez B."/>
            <person name="Murad R."/>
            <person name="Mortazavi A."/>
        </authorList>
    </citation>
    <scope>NUCLEOTIDE SEQUENCE [LARGE SCALE GENOMIC DNA]</scope>
    <source>
        <strain evidence="2 3">ALL</strain>
    </source>
</reference>
<feature type="signal peptide" evidence="1">
    <location>
        <begin position="1"/>
        <end position="22"/>
    </location>
</feature>
<dbReference type="EMBL" id="AZBU02000003">
    <property type="protein sequence ID" value="TKR86932.1"/>
    <property type="molecule type" value="Genomic_DNA"/>
</dbReference>
<dbReference type="Proteomes" id="UP000298663">
    <property type="component" value="Unassembled WGS sequence"/>
</dbReference>
<keyword evidence="3" id="KW-1185">Reference proteome</keyword>
<evidence type="ECO:0000256" key="1">
    <source>
        <dbReference type="SAM" id="SignalP"/>
    </source>
</evidence>
<keyword evidence="1" id="KW-0732">Signal</keyword>
<evidence type="ECO:0000313" key="2">
    <source>
        <dbReference type="EMBL" id="TKR86932.1"/>
    </source>
</evidence>
<accession>A0A4U5NUC5</accession>
<name>A0A4U5NUC5_STECR</name>
<evidence type="ECO:0000313" key="3">
    <source>
        <dbReference type="Proteomes" id="UP000298663"/>
    </source>
</evidence>